<evidence type="ECO:0000256" key="1">
    <source>
        <dbReference type="ARBA" id="ARBA00007228"/>
    </source>
</evidence>
<proteinExistence type="inferred from homology"/>
<dbReference type="InterPro" id="IPR051259">
    <property type="entry name" value="rRNA_Methyltransferase"/>
</dbReference>
<dbReference type="GO" id="GO:0006396">
    <property type="term" value="P:RNA processing"/>
    <property type="evidence" value="ECO:0007669"/>
    <property type="project" value="InterPro"/>
</dbReference>
<dbReference type="Gene3D" id="3.40.1280.10">
    <property type="match status" value="1"/>
</dbReference>
<dbReference type="AlphaFoldDB" id="A0AA46X1T2"/>
<evidence type="ECO:0000313" key="7">
    <source>
        <dbReference type="Proteomes" id="UP001164244"/>
    </source>
</evidence>
<dbReference type="KEGG" id="vrg:OKW85_04990"/>
<dbReference type="InterPro" id="IPR053888">
    <property type="entry name" value="MRM3-like_sub_bind"/>
</dbReference>
<dbReference type="Gene3D" id="3.30.1330.30">
    <property type="match status" value="1"/>
</dbReference>
<dbReference type="InterPro" id="IPR029028">
    <property type="entry name" value="Alpha/beta_knot_MTases"/>
</dbReference>
<feature type="domain" description="tRNA/rRNA methyltransferase SpoU type" evidence="4">
    <location>
        <begin position="116"/>
        <end position="256"/>
    </location>
</feature>
<dbReference type="PANTHER" id="PTHR43191:SF2">
    <property type="entry name" value="RRNA METHYLTRANSFERASE 3, MITOCHONDRIAL"/>
    <property type="match status" value="1"/>
</dbReference>
<dbReference type="Proteomes" id="UP001164244">
    <property type="component" value="Chromosome"/>
</dbReference>
<dbReference type="CDD" id="cd18095">
    <property type="entry name" value="SpoU-like_rRNA-MTase"/>
    <property type="match status" value="1"/>
</dbReference>
<dbReference type="EMBL" id="CP110418">
    <property type="protein sequence ID" value="UZG50068.1"/>
    <property type="molecule type" value="Genomic_DNA"/>
</dbReference>
<dbReference type="Pfam" id="PF22435">
    <property type="entry name" value="MRM3-like_sub_bind"/>
    <property type="match status" value="1"/>
</dbReference>
<keyword evidence="3" id="KW-0808">Transferase</keyword>
<dbReference type="GO" id="GO:0003723">
    <property type="term" value="F:RNA binding"/>
    <property type="evidence" value="ECO:0007669"/>
    <property type="project" value="InterPro"/>
</dbReference>
<keyword evidence="2 6" id="KW-0489">Methyltransferase</keyword>
<organism evidence="6 7">
    <name type="scientific">Veillonella rogosae</name>
    <dbReference type="NCBI Taxonomy" id="423477"/>
    <lineage>
        <taxon>Bacteria</taxon>
        <taxon>Bacillati</taxon>
        <taxon>Bacillota</taxon>
        <taxon>Negativicutes</taxon>
        <taxon>Veillonellales</taxon>
        <taxon>Veillonellaceae</taxon>
        <taxon>Veillonella</taxon>
    </lineage>
</organism>
<feature type="domain" description="MRM3-like substrate binding" evidence="5">
    <location>
        <begin position="9"/>
        <end position="98"/>
    </location>
</feature>
<dbReference type="RefSeq" id="WP_265137241.1">
    <property type="nucleotide sequence ID" value="NZ_CP110418.1"/>
</dbReference>
<dbReference type="Pfam" id="PF00588">
    <property type="entry name" value="SpoU_methylase"/>
    <property type="match status" value="1"/>
</dbReference>
<protein>
    <submittedName>
        <fullName evidence="6">RNA methyltransferase</fullName>
    </submittedName>
</protein>
<comment type="similarity">
    <text evidence="1">Belongs to the class IV-like SAM-binding methyltransferase superfamily. RNA methyltransferase TrmH family.</text>
</comment>
<dbReference type="InterPro" id="IPR029064">
    <property type="entry name" value="Ribosomal_eL30-like_sf"/>
</dbReference>
<sequence>MEFIQSKDNKTIKHIIALGQRKNRQKSGEYIVEGIRSIRDIAAMGAVKTVVIRESKAQDKNVLDLLTLDSVQSAHTYIVQDPVFDKIDNTVNGQGVVAIVSKPKHNIESVSIEDGLYITLDGVQDPGNLGTIIRTAVAAGVKGIFLMKGTVDPFNDKTVRSTMSALHKIPLYEDITLSMLHDIVAESNMTTYVTALENSEPYHSVNYAKRTMLVLGNEGNGVTPEVMNLCTNRIMIPMYGDMESLNVSVAAALCMYKVQEQLMS</sequence>
<gene>
    <name evidence="6" type="ORF">OKW85_04990</name>
</gene>
<dbReference type="InterPro" id="IPR001537">
    <property type="entry name" value="SpoU_MeTrfase"/>
</dbReference>
<evidence type="ECO:0000256" key="2">
    <source>
        <dbReference type="ARBA" id="ARBA00022603"/>
    </source>
</evidence>
<dbReference type="SUPFAM" id="SSF75217">
    <property type="entry name" value="alpha/beta knot"/>
    <property type="match status" value="1"/>
</dbReference>
<evidence type="ECO:0000256" key="3">
    <source>
        <dbReference type="ARBA" id="ARBA00022679"/>
    </source>
</evidence>
<dbReference type="PANTHER" id="PTHR43191">
    <property type="entry name" value="RRNA METHYLTRANSFERASE 3"/>
    <property type="match status" value="1"/>
</dbReference>
<evidence type="ECO:0000259" key="5">
    <source>
        <dbReference type="Pfam" id="PF22435"/>
    </source>
</evidence>
<dbReference type="GO" id="GO:0008173">
    <property type="term" value="F:RNA methyltransferase activity"/>
    <property type="evidence" value="ECO:0007669"/>
    <property type="project" value="InterPro"/>
</dbReference>
<dbReference type="SUPFAM" id="SSF55315">
    <property type="entry name" value="L30e-like"/>
    <property type="match status" value="1"/>
</dbReference>
<evidence type="ECO:0000313" key="6">
    <source>
        <dbReference type="EMBL" id="UZG50068.1"/>
    </source>
</evidence>
<evidence type="ECO:0000259" key="4">
    <source>
        <dbReference type="Pfam" id="PF00588"/>
    </source>
</evidence>
<accession>A0AA46X1T2</accession>
<dbReference type="InterPro" id="IPR029026">
    <property type="entry name" value="tRNA_m1G_MTases_N"/>
</dbReference>
<name>A0AA46X1T2_9FIRM</name>
<dbReference type="GO" id="GO:0032259">
    <property type="term" value="P:methylation"/>
    <property type="evidence" value="ECO:0007669"/>
    <property type="project" value="UniProtKB-KW"/>
</dbReference>
<reference evidence="6" key="1">
    <citation type="submission" date="2022-11" db="EMBL/GenBank/DDBJ databases">
        <title>Complete genome sequence of Veillonella rogosae KCOM 3468 isolated from human Subgingival dental plaque of Chronic peridontitis Lesion.</title>
        <authorList>
            <person name="Park S.-N."/>
            <person name="Lim Y.K."/>
            <person name="Kook J.-K."/>
        </authorList>
    </citation>
    <scope>NUCLEOTIDE SEQUENCE</scope>
    <source>
        <strain evidence="6">KCOM 3468</strain>
    </source>
</reference>